<dbReference type="Proteomes" id="UP001158986">
    <property type="component" value="Unassembled WGS sequence"/>
</dbReference>
<feature type="compositionally biased region" description="Polar residues" evidence="2">
    <location>
        <begin position="54"/>
        <end position="66"/>
    </location>
</feature>
<feature type="region of interest" description="Disordered" evidence="2">
    <location>
        <begin position="51"/>
        <end position="72"/>
    </location>
</feature>
<evidence type="ECO:0000256" key="2">
    <source>
        <dbReference type="SAM" id="MobiDB-lite"/>
    </source>
</evidence>
<evidence type="ECO:0000256" key="1">
    <source>
        <dbReference type="SAM" id="Coils"/>
    </source>
</evidence>
<accession>A0AAU9LAC8</accession>
<feature type="coiled-coil region" evidence="1">
    <location>
        <begin position="96"/>
        <end position="139"/>
    </location>
</feature>
<comment type="caution">
    <text evidence="3">The sequence shown here is derived from an EMBL/GenBank/DDBJ whole genome shotgun (WGS) entry which is preliminary data.</text>
</comment>
<dbReference type="Proteomes" id="UP001160483">
    <property type="component" value="Unassembled WGS sequence"/>
</dbReference>
<dbReference type="CDD" id="cd14686">
    <property type="entry name" value="bZIP"/>
    <property type="match status" value="1"/>
</dbReference>
<keyword evidence="1" id="KW-0175">Coiled coil</keyword>
<evidence type="ECO:0000313" key="4">
    <source>
        <dbReference type="EMBL" id="CAH0522559.1"/>
    </source>
</evidence>
<keyword evidence="5" id="KW-1185">Reference proteome</keyword>
<evidence type="ECO:0000313" key="3">
    <source>
        <dbReference type="EMBL" id="CAH0482465.1"/>
    </source>
</evidence>
<organism evidence="3 6">
    <name type="scientific">Peronospora belbahrii</name>
    <dbReference type="NCBI Taxonomy" id="622444"/>
    <lineage>
        <taxon>Eukaryota</taxon>
        <taxon>Sar</taxon>
        <taxon>Stramenopiles</taxon>
        <taxon>Oomycota</taxon>
        <taxon>Peronosporomycetes</taxon>
        <taxon>Peronosporales</taxon>
        <taxon>Peronosporaceae</taxon>
        <taxon>Peronospora</taxon>
    </lineage>
</organism>
<protein>
    <recommendedName>
        <fullName evidence="7">BZIP domain-containing protein</fullName>
    </recommendedName>
</protein>
<dbReference type="EMBL" id="CAKKTJ010000334">
    <property type="protein sequence ID" value="CAH0482465.1"/>
    <property type="molecule type" value="Genomic_DNA"/>
</dbReference>
<evidence type="ECO:0008006" key="7">
    <source>
        <dbReference type="Google" id="ProtNLM"/>
    </source>
</evidence>
<reference evidence="3 5" key="1">
    <citation type="submission" date="2021-11" db="EMBL/GenBank/DDBJ databases">
        <authorList>
            <person name="Islam A."/>
            <person name="Islam S."/>
            <person name="Flora M.S."/>
            <person name="Rahman M."/>
            <person name="Ziaur R.M."/>
            <person name="Epstein J.H."/>
            <person name="Hassan M."/>
            <person name="Klassen M."/>
            <person name="Woodard K."/>
            <person name="Webb A."/>
            <person name="Webby R.J."/>
            <person name="El Zowalaty M.E."/>
        </authorList>
    </citation>
    <scope>NUCLEOTIDE SEQUENCE</scope>
    <source>
        <strain evidence="4">Pbs1</strain>
        <strain evidence="3">Pbs3</strain>
    </source>
</reference>
<evidence type="ECO:0000313" key="5">
    <source>
        <dbReference type="Proteomes" id="UP001158986"/>
    </source>
</evidence>
<evidence type="ECO:0000313" key="6">
    <source>
        <dbReference type="Proteomes" id="UP001160483"/>
    </source>
</evidence>
<name>A0AAU9LAC8_9STRA</name>
<sequence>MALPTTSTKIPPYWTPPDQCIMEYLLLDQSDVEELESMNLRRTEELNRIRTVDTKQQQKPTKQSGDNLLEELDSGQAKQIEEERRARHRAVQRRFIQRRKVELERTKELAQTLEKRYSCLKIAAEERDLKAENRELQARVDAAVPSVPRVPQVDHIQLLMQNQLELVKEFYEPLTPQELESTQLKVQTEYELSRRDGTYQTSGALVMGWSDFRKVEESSVKFVLSKKFPNVQALHLMNFTWDTLSLPATYATFFSPAFPIKIQVMQQFGRNAVVIHRVLFNPHTQSSSNSLELLWRVRLGDEYVIFDSALQHNAVQQCLGASYKWTQMTTSLGFTPLDVNKVNGCIFRHGGWLRASVTNADYWLMEMFFMALRYESAMVAPVFALSYDE</sequence>
<gene>
    <name evidence="4" type="ORF">PBS001_LOCUS8986</name>
    <name evidence="3" type="ORF">PBS003_LOCUS9059</name>
</gene>
<dbReference type="AlphaFoldDB" id="A0AAU9LAC8"/>
<proteinExistence type="predicted"/>
<dbReference type="EMBL" id="CAKLCB010000390">
    <property type="protein sequence ID" value="CAH0522559.1"/>
    <property type="molecule type" value="Genomic_DNA"/>
</dbReference>